<name>A2FB07_TRIV3</name>
<evidence type="ECO:0008006" key="5">
    <source>
        <dbReference type="Google" id="ProtNLM"/>
    </source>
</evidence>
<organism evidence="3 4">
    <name type="scientific">Trichomonas vaginalis (strain ATCC PRA-98 / G3)</name>
    <dbReference type="NCBI Taxonomy" id="412133"/>
    <lineage>
        <taxon>Eukaryota</taxon>
        <taxon>Metamonada</taxon>
        <taxon>Parabasalia</taxon>
        <taxon>Trichomonadida</taxon>
        <taxon>Trichomonadidae</taxon>
        <taxon>Trichomonas</taxon>
    </lineage>
</organism>
<dbReference type="OMA" id="SSEHIFM"/>
<dbReference type="OrthoDB" id="10264063at2759"/>
<dbReference type="KEGG" id="tva:4755678"/>
<evidence type="ECO:0000313" key="3">
    <source>
        <dbReference type="EMBL" id="EAX97890.1"/>
    </source>
</evidence>
<dbReference type="InParanoid" id="A2FB07"/>
<dbReference type="EMBL" id="DS113696">
    <property type="protein sequence ID" value="EAX97890.1"/>
    <property type="molecule type" value="Genomic_DNA"/>
</dbReference>
<protein>
    <recommendedName>
        <fullName evidence="5">DUF4200 domain-containing protein</fullName>
    </recommendedName>
</protein>
<dbReference type="VEuPathDB" id="TrichDB:TVAGG3_0710190"/>
<feature type="compositionally biased region" description="Basic and acidic residues" evidence="2">
    <location>
        <begin position="178"/>
        <end position="198"/>
    </location>
</feature>
<keyword evidence="4" id="KW-1185">Reference proteome</keyword>
<reference evidence="3" key="2">
    <citation type="journal article" date="2007" name="Science">
        <title>Draft genome sequence of the sexually transmitted pathogen Trichomonas vaginalis.</title>
        <authorList>
            <person name="Carlton J.M."/>
            <person name="Hirt R.P."/>
            <person name="Silva J.C."/>
            <person name="Delcher A.L."/>
            <person name="Schatz M."/>
            <person name="Zhao Q."/>
            <person name="Wortman J.R."/>
            <person name="Bidwell S.L."/>
            <person name="Alsmark U.C.M."/>
            <person name="Besteiro S."/>
            <person name="Sicheritz-Ponten T."/>
            <person name="Noel C.J."/>
            <person name="Dacks J.B."/>
            <person name="Foster P.G."/>
            <person name="Simillion C."/>
            <person name="Van de Peer Y."/>
            <person name="Miranda-Saavedra D."/>
            <person name="Barton G.J."/>
            <person name="Westrop G.D."/>
            <person name="Mueller S."/>
            <person name="Dessi D."/>
            <person name="Fiori P.L."/>
            <person name="Ren Q."/>
            <person name="Paulsen I."/>
            <person name="Zhang H."/>
            <person name="Bastida-Corcuera F.D."/>
            <person name="Simoes-Barbosa A."/>
            <person name="Brown M.T."/>
            <person name="Hayes R.D."/>
            <person name="Mukherjee M."/>
            <person name="Okumura C.Y."/>
            <person name="Schneider R."/>
            <person name="Smith A.J."/>
            <person name="Vanacova S."/>
            <person name="Villalvazo M."/>
            <person name="Haas B.J."/>
            <person name="Pertea M."/>
            <person name="Feldblyum T.V."/>
            <person name="Utterback T.R."/>
            <person name="Shu C.L."/>
            <person name="Osoegawa K."/>
            <person name="de Jong P.J."/>
            <person name="Hrdy I."/>
            <person name="Horvathova L."/>
            <person name="Zubacova Z."/>
            <person name="Dolezal P."/>
            <person name="Malik S.B."/>
            <person name="Logsdon J.M. Jr."/>
            <person name="Henze K."/>
            <person name="Gupta A."/>
            <person name="Wang C.C."/>
            <person name="Dunne R.L."/>
            <person name="Upcroft J.A."/>
            <person name="Upcroft P."/>
            <person name="White O."/>
            <person name="Salzberg S.L."/>
            <person name="Tang P."/>
            <person name="Chiu C.-H."/>
            <person name="Lee Y.-S."/>
            <person name="Embley T.M."/>
            <person name="Coombs G.H."/>
            <person name="Mottram J.C."/>
            <person name="Tachezy J."/>
            <person name="Fraser-Liggett C.M."/>
            <person name="Johnson P.J."/>
        </authorList>
    </citation>
    <scope>NUCLEOTIDE SEQUENCE [LARGE SCALE GENOMIC DNA]</scope>
    <source>
        <strain evidence="3">G3</strain>
    </source>
</reference>
<gene>
    <name evidence="3" type="ORF">TVAG_059550</name>
</gene>
<accession>A2FB07</accession>
<dbReference type="PANTHER" id="PTHR21683">
    <property type="entry name" value="COILED-COIL DOMAIN-CONTAINING PROTEIN 42 LIKE-2-LIKE-RELATED"/>
    <property type="match status" value="1"/>
</dbReference>
<dbReference type="AlphaFoldDB" id="A2FB07"/>
<dbReference type="Proteomes" id="UP000001542">
    <property type="component" value="Unassembled WGS sequence"/>
</dbReference>
<keyword evidence="1" id="KW-0175">Coiled coil</keyword>
<reference evidence="3" key="1">
    <citation type="submission" date="2006-10" db="EMBL/GenBank/DDBJ databases">
        <authorList>
            <person name="Amadeo P."/>
            <person name="Zhao Q."/>
            <person name="Wortman J."/>
            <person name="Fraser-Liggett C."/>
            <person name="Carlton J."/>
        </authorList>
    </citation>
    <scope>NUCLEOTIDE SEQUENCE</scope>
    <source>
        <strain evidence="3">G3</strain>
    </source>
</reference>
<dbReference type="PANTHER" id="PTHR21683:SF3">
    <property type="entry name" value="CILIA AND FLAGELLA ASSOCIATED PROTEIN 100"/>
    <property type="match status" value="1"/>
</dbReference>
<evidence type="ECO:0000256" key="1">
    <source>
        <dbReference type="SAM" id="Coils"/>
    </source>
</evidence>
<sequence>MLTPEDWKKTHKENEFYFTEPEQLLTIIKTLEEQNMFLIRHCQEAEETVERYREKFGKLLDQRDGHIIEMTEKFNEASENLRIHQEKNESYFGGKDFKTGVELSEKEATSLHDKIAAFYQTLEYDSSSTTDTSAMLERIEETLQGLIRDFQRIPPDIIHKKASEKDSQRREKLRLERQAETKKKENEKRMKTLREAKQPIKYRTGRPLVPRHIPKRGISKQEAEEQARMMELEEQKDKELLFGEIWD</sequence>
<dbReference type="VEuPathDB" id="TrichDB:TVAG_059550"/>
<feature type="coiled-coil region" evidence="1">
    <location>
        <begin position="28"/>
        <end position="87"/>
    </location>
</feature>
<feature type="region of interest" description="Disordered" evidence="2">
    <location>
        <begin position="178"/>
        <end position="221"/>
    </location>
</feature>
<evidence type="ECO:0000256" key="2">
    <source>
        <dbReference type="SAM" id="MobiDB-lite"/>
    </source>
</evidence>
<dbReference type="SMR" id="A2FB07"/>
<evidence type="ECO:0000313" key="4">
    <source>
        <dbReference type="Proteomes" id="UP000001542"/>
    </source>
</evidence>
<dbReference type="InterPro" id="IPR051147">
    <property type="entry name" value="CFAP_domain-containing"/>
</dbReference>
<proteinExistence type="predicted"/>
<dbReference type="RefSeq" id="XP_001310820.1">
    <property type="nucleotide sequence ID" value="XM_001310819.1"/>
</dbReference>